<reference evidence="2 3" key="1">
    <citation type="submission" date="2013-12" db="EMBL/GenBank/DDBJ databases">
        <title>NBRP : Genome information of microbial organism related human and environment.</title>
        <authorList>
            <person name="Hattori M."/>
            <person name="Oshima K."/>
            <person name="Inaba H."/>
            <person name="Suda W."/>
            <person name="Sakamoto M."/>
            <person name="Iino T."/>
            <person name="Kitahara M."/>
            <person name="Oshida Y."/>
            <person name="Iida T."/>
            <person name="Kudo T."/>
            <person name="Itoh T."/>
            <person name="Ahmed I."/>
            <person name="Ohkuma M."/>
        </authorList>
    </citation>
    <scope>NUCLEOTIDE SEQUENCE [LARGE SCALE GENOMIC DNA]</scope>
    <source>
        <strain evidence="2 3">JCM 21738</strain>
    </source>
</reference>
<protein>
    <submittedName>
        <fullName evidence="2">Uncharacterized protein</fullName>
    </submittedName>
</protein>
<dbReference type="RefSeq" id="WP_023613676.1">
    <property type="nucleotide sequence ID" value="NZ_BAUW01000058.1"/>
</dbReference>
<proteinExistence type="predicted"/>
<gene>
    <name evidence="2" type="ORF">JCM21738_3885</name>
</gene>
<keyword evidence="1" id="KW-0175">Coiled coil</keyword>
<evidence type="ECO:0000313" key="2">
    <source>
        <dbReference type="EMBL" id="GAE46951.1"/>
    </source>
</evidence>
<dbReference type="EMBL" id="BAUW01000058">
    <property type="protein sequence ID" value="GAE46951.1"/>
    <property type="molecule type" value="Genomic_DNA"/>
</dbReference>
<sequence length="112" mass="13043">MVVKKMSVIDAEEAIRFFKTYGIKFDEESVKEWAEDYNKSADIACESRQIEERDLYTYNHWCVLKGTAYEDGIDDKTKIARLLEEIAELKQKNSELNQEIQILESKLGIGPF</sequence>
<name>W4RRN0_9BACI</name>
<dbReference type="AlphaFoldDB" id="W4RRN0"/>
<evidence type="ECO:0000256" key="1">
    <source>
        <dbReference type="SAM" id="Coils"/>
    </source>
</evidence>
<comment type="caution">
    <text evidence="2">The sequence shown here is derived from an EMBL/GenBank/DDBJ whole genome shotgun (WGS) entry which is preliminary data.</text>
</comment>
<organism evidence="2 3">
    <name type="scientific">Mesobacillus boroniphilus JCM 21738</name>
    <dbReference type="NCBI Taxonomy" id="1294265"/>
    <lineage>
        <taxon>Bacteria</taxon>
        <taxon>Bacillati</taxon>
        <taxon>Bacillota</taxon>
        <taxon>Bacilli</taxon>
        <taxon>Bacillales</taxon>
        <taxon>Bacillaceae</taxon>
        <taxon>Mesobacillus</taxon>
    </lineage>
</organism>
<dbReference type="Proteomes" id="UP000018949">
    <property type="component" value="Unassembled WGS sequence"/>
</dbReference>
<feature type="coiled-coil region" evidence="1">
    <location>
        <begin position="79"/>
        <end position="106"/>
    </location>
</feature>
<keyword evidence="3" id="KW-1185">Reference proteome</keyword>
<evidence type="ECO:0000313" key="3">
    <source>
        <dbReference type="Proteomes" id="UP000018949"/>
    </source>
</evidence>
<dbReference type="eggNOG" id="ENOG5030D73">
    <property type="taxonomic scope" value="Bacteria"/>
</dbReference>
<accession>W4RRN0</accession>